<evidence type="ECO:0000259" key="4">
    <source>
        <dbReference type="PROSITE" id="PS51352"/>
    </source>
</evidence>
<sequence length="200" mass="21971">MSHQPTRRFTLLAGFASAALSLAGCNKPASPVFQGMDLTDHAYVKEFRLTDTDGRERTLADFKGKLVMLFFGFTQCPDVCPTALARAVAIKGLLGVDGERLQVLFVTVDPERDSAAVLKAYMQVFDPGFIGLYGTLQQTRETANAFKVHYKKVPTGASYTMDHSTFSYVFDFSGNLRLALRHNQSAEECAGDLRQLVAST</sequence>
<dbReference type="PROSITE" id="PS51352">
    <property type="entry name" value="THIOREDOXIN_2"/>
    <property type="match status" value="1"/>
</dbReference>
<dbReference type="CDD" id="cd02968">
    <property type="entry name" value="SCO"/>
    <property type="match status" value="1"/>
</dbReference>
<dbReference type="Proteomes" id="UP001596270">
    <property type="component" value="Unassembled WGS sequence"/>
</dbReference>
<protein>
    <submittedName>
        <fullName evidence="5">SCO family protein</fullName>
    </submittedName>
</protein>
<evidence type="ECO:0000256" key="2">
    <source>
        <dbReference type="ARBA" id="ARBA00023008"/>
    </source>
</evidence>
<dbReference type="InterPro" id="IPR013766">
    <property type="entry name" value="Thioredoxin_domain"/>
</dbReference>
<gene>
    <name evidence="5" type="ORF">ACFQND_19300</name>
</gene>
<comment type="similarity">
    <text evidence="1">Belongs to the SCO1/2 family.</text>
</comment>
<proteinExistence type="inferred from homology"/>
<dbReference type="SUPFAM" id="SSF52833">
    <property type="entry name" value="Thioredoxin-like"/>
    <property type="match status" value="1"/>
</dbReference>
<dbReference type="InterPro" id="IPR003782">
    <property type="entry name" value="SCO1/SenC"/>
</dbReference>
<accession>A0ABW1U2G4</accession>
<keyword evidence="3" id="KW-0732">Signal</keyword>
<dbReference type="PANTHER" id="PTHR12151:SF25">
    <property type="entry name" value="LINALOOL DEHYDRATASE_ISOMERASE DOMAIN-CONTAINING PROTEIN"/>
    <property type="match status" value="1"/>
</dbReference>
<evidence type="ECO:0000313" key="5">
    <source>
        <dbReference type="EMBL" id="MFC6283378.1"/>
    </source>
</evidence>
<reference evidence="6" key="1">
    <citation type="journal article" date="2019" name="Int. J. Syst. Evol. Microbiol.">
        <title>The Global Catalogue of Microorganisms (GCM) 10K type strain sequencing project: providing services to taxonomists for standard genome sequencing and annotation.</title>
        <authorList>
            <consortium name="The Broad Institute Genomics Platform"/>
            <consortium name="The Broad Institute Genome Sequencing Center for Infectious Disease"/>
            <person name="Wu L."/>
            <person name="Ma J."/>
        </authorList>
    </citation>
    <scope>NUCLEOTIDE SEQUENCE [LARGE SCALE GENOMIC DNA]</scope>
    <source>
        <strain evidence="6">CCUG 39402</strain>
    </source>
</reference>
<keyword evidence="6" id="KW-1185">Reference proteome</keyword>
<keyword evidence="2" id="KW-0186">Copper</keyword>
<comment type="caution">
    <text evidence="5">The sequence shown here is derived from an EMBL/GenBank/DDBJ whole genome shotgun (WGS) entry which is preliminary data.</text>
</comment>
<feature type="domain" description="Thioredoxin" evidence="4">
    <location>
        <begin position="38"/>
        <end position="198"/>
    </location>
</feature>
<evidence type="ECO:0000313" key="6">
    <source>
        <dbReference type="Proteomes" id="UP001596270"/>
    </source>
</evidence>
<name>A0ABW1U2G4_9BURK</name>
<feature type="chain" id="PRO_5047304503" evidence="3">
    <location>
        <begin position="24"/>
        <end position="200"/>
    </location>
</feature>
<dbReference type="InterPro" id="IPR036249">
    <property type="entry name" value="Thioredoxin-like_sf"/>
</dbReference>
<evidence type="ECO:0000256" key="1">
    <source>
        <dbReference type="ARBA" id="ARBA00010996"/>
    </source>
</evidence>
<organism evidence="5 6">
    <name type="scientific">Polaromonas aquatica</name>
    <dbReference type="NCBI Taxonomy" id="332657"/>
    <lineage>
        <taxon>Bacteria</taxon>
        <taxon>Pseudomonadati</taxon>
        <taxon>Pseudomonadota</taxon>
        <taxon>Betaproteobacteria</taxon>
        <taxon>Burkholderiales</taxon>
        <taxon>Comamonadaceae</taxon>
        <taxon>Polaromonas</taxon>
    </lineage>
</organism>
<dbReference type="RefSeq" id="WP_371437611.1">
    <property type="nucleotide sequence ID" value="NZ_JBHSRS010000083.1"/>
</dbReference>
<feature type="signal peptide" evidence="3">
    <location>
        <begin position="1"/>
        <end position="23"/>
    </location>
</feature>
<dbReference type="Pfam" id="PF02630">
    <property type="entry name" value="SCO1-SenC"/>
    <property type="match status" value="1"/>
</dbReference>
<dbReference type="Gene3D" id="3.40.30.10">
    <property type="entry name" value="Glutaredoxin"/>
    <property type="match status" value="1"/>
</dbReference>
<dbReference type="PROSITE" id="PS51257">
    <property type="entry name" value="PROKAR_LIPOPROTEIN"/>
    <property type="match status" value="1"/>
</dbReference>
<evidence type="ECO:0000256" key="3">
    <source>
        <dbReference type="SAM" id="SignalP"/>
    </source>
</evidence>
<dbReference type="PANTHER" id="PTHR12151">
    <property type="entry name" value="ELECTRON TRANSPORT PROTIN SCO1/SENC FAMILY MEMBER"/>
    <property type="match status" value="1"/>
</dbReference>
<dbReference type="EMBL" id="JBHSRS010000083">
    <property type="protein sequence ID" value="MFC6283378.1"/>
    <property type="molecule type" value="Genomic_DNA"/>
</dbReference>